<sequence>MRASIFCFMLTSLLSSLAWASVIEPREEIGEALMQYGYNPPRVNPDYCVGFRITYPTFPGLVFEAGSVQELKWELDAGIPHSPDIITRIRILNSTQHNQYVIGQNINPYTNGNRGEVMFPLHIEDVSGYYHYRIMVNYPGTSTHCVYESVPFMIVQNPFSKYFAGGERGAFVPPEFQQQLDQQAPAAGGGTSDSSSSSNDDTPSEESSNDNEEEKKVVEPAVESAVSE</sequence>
<evidence type="ECO:0000313" key="5">
    <source>
        <dbReference type="Proteomes" id="UP000027586"/>
    </source>
</evidence>
<feature type="compositionally biased region" description="Acidic residues" evidence="1">
    <location>
        <begin position="202"/>
        <end position="212"/>
    </location>
</feature>
<feature type="compositionally biased region" description="Low complexity" evidence="1">
    <location>
        <begin position="192"/>
        <end position="201"/>
    </location>
</feature>
<protein>
    <submittedName>
        <fullName evidence="3">Uncharacterized protein</fullName>
    </submittedName>
</protein>
<feature type="signal peptide" evidence="2">
    <location>
        <begin position="1"/>
        <end position="20"/>
    </location>
</feature>
<dbReference type="EMBL" id="CBTN010000172">
    <property type="protein sequence ID" value="CDH61320.1"/>
    <property type="molecule type" value="Genomic_DNA"/>
</dbReference>
<accession>A0A068SE22</accession>
<feature type="chain" id="PRO_5007371643" evidence="2">
    <location>
        <begin position="21"/>
        <end position="228"/>
    </location>
</feature>
<evidence type="ECO:0000256" key="2">
    <source>
        <dbReference type="SAM" id="SignalP"/>
    </source>
</evidence>
<dbReference type="Proteomes" id="UP000027586">
    <property type="component" value="Unassembled WGS sequence"/>
</dbReference>
<dbReference type="AlphaFoldDB" id="A0A068SE22"/>
<evidence type="ECO:0000313" key="4">
    <source>
        <dbReference type="EMBL" id="CDH61320.1"/>
    </source>
</evidence>
<feature type="compositionally biased region" description="Low complexity" evidence="1">
    <location>
        <begin position="219"/>
        <end position="228"/>
    </location>
</feature>
<keyword evidence="5" id="KW-1185">Reference proteome</keyword>
<feature type="region of interest" description="Disordered" evidence="1">
    <location>
        <begin position="176"/>
        <end position="228"/>
    </location>
</feature>
<comment type="caution">
    <text evidence="3">The sequence shown here is derived from an EMBL/GenBank/DDBJ whole genome shotgun (WGS) entry which is preliminary data.</text>
</comment>
<dbReference type="EMBL" id="CBTN010000099">
    <property type="protein sequence ID" value="CDH60608.1"/>
    <property type="molecule type" value="Genomic_DNA"/>
</dbReference>
<evidence type="ECO:0000313" key="3">
    <source>
        <dbReference type="EMBL" id="CDH60608.1"/>
    </source>
</evidence>
<evidence type="ECO:0000256" key="1">
    <source>
        <dbReference type="SAM" id="MobiDB-lite"/>
    </source>
</evidence>
<dbReference type="OrthoDB" id="2383741at2759"/>
<keyword evidence="2" id="KW-0732">Signal</keyword>
<dbReference type="VEuPathDB" id="FungiDB:LCOR_12098.1"/>
<reference evidence="3 5" key="1">
    <citation type="submission" date="2013-08" db="EMBL/GenBank/DDBJ databases">
        <title>Gene expansion shapes genome architecture in the human pathogen Lichtheimia corymbifera: an evolutionary genomics analysis in the ancient terrestrial Mucorales (Mucoromycotina).</title>
        <authorList>
            <person name="Schwartze V.U."/>
            <person name="Winter S."/>
            <person name="Shelest E."/>
            <person name="Marcet-Houben M."/>
            <person name="Horn F."/>
            <person name="Wehner S."/>
            <person name="Hoffmann K."/>
            <person name="Riege K."/>
            <person name="Sammeth M."/>
            <person name="Nowrousian M."/>
            <person name="Valiante V."/>
            <person name="Linde J."/>
            <person name="Jacobsen I.D."/>
            <person name="Marz M."/>
            <person name="Brakhage A.A."/>
            <person name="Gabaldon T."/>
            <person name="Bocker S."/>
            <person name="Voigt K."/>
        </authorList>
    </citation>
    <scope>NUCLEOTIDE SEQUENCE [LARGE SCALE GENOMIC DNA]</scope>
    <source>
        <strain evidence="3">FSU 9682</strain>
        <strain evidence="5">JMRC:FSU:9682</strain>
    </source>
</reference>
<organism evidence="3 5">
    <name type="scientific">Lichtheimia corymbifera JMRC:FSU:9682</name>
    <dbReference type="NCBI Taxonomy" id="1263082"/>
    <lineage>
        <taxon>Eukaryota</taxon>
        <taxon>Fungi</taxon>
        <taxon>Fungi incertae sedis</taxon>
        <taxon>Mucoromycota</taxon>
        <taxon>Mucoromycotina</taxon>
        <taxon>Mucoromycetes</taxon>
        <taxon>Mucorales</taxon>
        <taxon>Lichtheimiaceae</taxon>
        <taxon>Lichtheimia</taxon>
    </lineage>
</organism>
<name>A0A068SE22_9FUNG</name>
<proteinExistence type="predicted"/>
<gene>
    <name evidence="3" type="ORF">LCOR_11390.1</name>
    <name evidence="4" type="ORF">LCOR_12098.1</name>
</gene>
<dbReference type="VEuPathDB" id="FungiDB:LCOR_11390.1"/>